<evidence type="ECO:0000313" key="4">
    <source>
        <dbReference type="Proteomes" id="UP000537130"/>
    </source>
</evidence>
<feature type="chain" id="PRO_5030802820" description="DUF547 domain-containing protein" evidence="1">
    <location>
        <begin position="20"/>
        <end position="269"/>
    </location>
</feature>
<dbReference type="AlphaFoldDB" id="A0A7W4W776"/>
<name>A0A7W4W776_9GAMM</name>
<dbReference type="EMBL" id="JACHWY010000003">
    <property type="protein sequence ID" value="MBB3048741.1"/>
    <property type="molecule type" value="Genomic_DNA"/>
</dbReference>
<feature type="signal peptide" evidence="1">
    <location>
        <begin position="1"/>
        <end position="19"/>
    </location>
</feature>
<dbReference type="PANTHER" id="PTHR46361:SF3">
    <property type="entry name" value="ELECTRON CARRIER_ PROTEIN DISULFIDE OXIDOREDUCTASE"/>
    <property type="match status" value="1"/>
</dbReference>
<reference evidence="3 4" key="1">
    <citation type="submission" date="2020-08" db="EMBL/GenBank/DDBJ databases">
        <title>Genomic Encyclopedia of Type Strains, Phase III (KMG-III): the genomes of soil and plant-associated and newly described type strains.</title>
        <authorList>
            <person name="Whitman W."/>
        </authorList>
    </citation>
    <scope>NUCLEOTIDE SEQUENCE [LARGE SCALE GENOMIC DNA]</scope>
    <source>
        <strain evidence="3 4">CECT 8654</strain>
    </source>
</reference>
<feature type="domain" description="DUF547" evidence="2">
    <location>
        <begin position="74"/>
        <end position="199"/>
    </location>
</feature>
<dbReference type="Proteomes" id="UP000537130">
    <property type="component" value="Unassembled WGS sequence"/>
</dbReference>
<comment type="caution">
    <text evidence="3">The sequence shown here is derived from an EMBL/GenBank/DDBJ whole genome shotgun (WGS) entry which is preliminary data.</text>
</comment>
<keyword evidence="1" id="KW-0732">Signal</keyword>
<proteinExistence type="predicted"/>
<evidence type="ECO:0000256" key="1">
    <source>
        <dbReference type="SAM" id="SignalP"/>
    </source>
</evidence>
<dbReference type="Pfam" id="PF04784">
    <property type="entry name" value="DUF547"/>
    <property type="match status" value="1"/>
</dbReference>
<dbReference type="InterPro" id="IPR006869">
    <property type="entry name" value="DUF547"/>
</dbReference>
<accession>A0A7W4W776</accession>
<keyword evidence="4" id="KW-1185">Reference proteome</keyword>
<evidence type="ECO:0000313" key="3">
    <source>
        <dbReference type="EMBL" id="MBB3048741.1"/>
    </source>
</evidence>
<organism evidence="3 4">
    <name type="scientific">Litorivivens lipolytica</name>
    <dbReference type="NCBI Taxonomy" id="1524264"/>
    <lineage>
        <taxon>Bacteria</taxon>
        <taxon>Pseudomonadati</taxon>
        <taxon>Pseudomonadota</taxon>
        <taxon>Gammaproteobacteria</taxon>
        <taxon>Litorivivens</taxon>
    </lineage>
</organism>
<gene>
    <name evidence="3" type="ORF">FHR99_003015</name>
</gene>
<dbReference type="PANTHER" id="PTHR46361">
    <property type="entry name" value="ELECTRON CARRIER/ PROTEIN DISULFIDE OXIDOREDUCTASE"/>
    <property type="match status" value="1"/>
</dbReference>
<sequence length="269" mass="31861">MKKWIAGFFALCLWSTAMALPRTIELDQSTLQEQPVDVLSANFVDRVIHDLPVEKHLEIFRDLDPDELEKALNTQQKQLTFWINIYNGYTQYFLKTDPSLYQEDRSDFFKKEQIDIAGYSVSMEDIEHGVLRRGAVVISFGFIRNLSLRKPFIQRYAVNEVDYRIHFALNCGAKSCPPVVAYQTEWVDRQLNDSSRDYLQFHVDYRPDDNRVYVPRLMSWFKADFGSDDDQRAILKKFGVIPNDKNPRIKFLEYDWTMQIENYRAYTYE</sequence>
<evidence type="ECO:0000259" key="2">
    <source>
        <dbReference type="Pfam" id="PF04784"/>
    </source>
</evidence>
<protein>
    <recommendedName>
        <fullName evidence="2">DUF547 domain-containing protein</fullName>
    </recommendedName>
</protein>
<dbReference type="RefSeq" id="WP_183411507.1">
    <property type="nucleotide sequence ID" value="NZ_JACHWY010000003.1"/>
</dbReference>